<reference evidence="2" key="1">
    <citation type="submission" date="2023-06" db="EMBL/GenBank/DDBJ databases">
        <title>Comparative genomics of Bacillaceae isolates and their secondary metabolite potential.</title>
        <authorList>
            <person name="Song L."/>
            <person name="Nielsen L.J."/>
            <person name="Mohite O."/>
            <person name="Xu X."/>
            <person name="Weber T."/>
            <person name="Kovacs A.T."/>
        </authorList>
    </citation>
    <scope>NUCLEOTIDE SEQUENCE</scope>
    <source>
        <strain evidence="2">D8_B_37</strain>
    </source>
</reference>
<evidence type="ECO:0000259" key="1">
    <source>
        <dbReference type="Pfam" id="PF02826"/>
    </source>
</evidence>
<feature type="domain" description="D-isomer specific 2-hydroxyacid dehydrogenase NAD-binding" evidence="1">
    <location>
        <begin position="4"/>
        <end position="38"/>
    </location>
</feature>
<evidence type="ECO:0000313" key="3">
    <source>
        <dbReference type="Proteomes" id="UP001234602"/>
    </source>
</evidence>
<name>A0AAW7IEE5_9BACI</name>
<dbReference type="Pfam" id="PF02826">
    <property type="entry name" value="2-Hacid_dh_C"/>
    <property type="match status" value="1"/>
</dbReference>
<evidence type="ECO:0000313" key="2">
    <source>
        <dbReference type="EMBL" id="MDM5453466.1"/>
    </source>
</evidence>
<protein>
    <submittedName>
        <fullName evidence="2">NAD(P)-dependent oxidoreductase</fullName>
    </submittedName>
</protein>
<sequence length="39" mass="4370">MASRKYKQEIHEKTIGIIGIGKIKKETAKIAKSFPLTVL</sequence>
<dbReference type="EMBL" id="JAUCEY010000008">
    <property type="protein sequence ID" value="MDM5453466.1"/>
    <property type="molecule type" value="Genomic_DNA"/>
</dbReference>
<dbReference type="RefSeq" id="WP_081108815.1">
    <property type="nucleotide sequence ID" value="NZ_CP011008.1"/>
</dbReference>
<organism evidence="2 3">
    <name type="scientific">Peribacillus simplex</name>
    <dbReference type="NCBI Taxonomy" id="1478"/>
    <lineage>
        <taxon>Bacteria</taxon>
        <taxon>Bacillati</taxon>
        <taxon>Bacillota</taxon>
        <taxon>Bacilli</taxon>
        <taxon>Bacillales</taxon>
        <taxon>Bacillaceae</taxon>
        <taxon>Peribacillus</taxon>
    </lineage>
</organism>
<dbReference type="InterPro" id="IPR006140">
    <property type="entry name" value="D-isomer_DH_NAD-bd"/>
</dbReference>
<comment type="caution">
    <text evidence="2">The sequence shown here is derived from an EMBL/GenBank/DDBJ whole genome shotgun (WGS) entry which is preliminary data.</text>
</comment>
<proteinExistence type="predicted"/>
<dbReference type="AlphaFoldDB" id="A0AAW7IEE5"/>
<gene>
    <name evidence="2" type="ORF">QUF89_14910</name>
</gene>
<dbReference type="Proteomes" id="UP001234602">
    <property type="component" value="Unassembled WGS sequence"/>
</dbReference>
<dbReference type="Gene3D" id="3.40.50.720">
    <property type="entry name" value="NAD(P)-binding Rossmann-like Domain"/>
    <property type="match status" value="1"/>
</dbReference>
<accession>A0AAW7IEE5</accession>
<dbReference type="GO" id="GO:0051287">
    <property type="term" value="F:NAD binding"/>
    <property type="evidence" value="ECO:0007669"/>
    <property type="project" value="InterPro"/>
</dbReference>